<reference evidence="9 10" key="1">
    <citation type="journal article" name="Front. Microbiol.">
        <title>Sugar Metabolism of the First Thermophilic Planctomycete Thermogutta terrifontis: Comparative Genomic and Transcriptomic Approaches.</title>
        <authorList>
            <person name="Elcheninov A.G."/>
            <person name="Menzel P."/>
            <person name="Gudbergsdottir S.R."/>
            <person name="Slesarev A.I."/>
            <person name="Kadnikov V.V."/>
            <person name="Krogh A."/>
            <person name="Bonch-Osmolovskaya E.A."/>
            <person name="Peng X."/>
            <person name="Kublanov I.V."/>
        </authorList>
    </citation>
    <scope>NUCLEOTIDE SEQUENCE [LARGE SCALE GENOMIC DNA]</scope>
    <source>
        <strain evidence="9 10">R1</strain>
    </source>
</reference>
<dbReference type="Gene3D" id="3.10.310.30">
    <property type="match status" value="1"/>
</dbReference>
<dbReference type="PANTHER" id="PTHR30255:SF2">
    <property type="entry name" value="SINGLE-STRANDED-DNA-SPECIFIC EXONUCLEASE RECJ"/>
    <property type="match status" value="1"/>
</dbReference>
<dbReference type="PANTHER" id="PTHR30255">
    <property type="entry name" value="SINGLE-STRANDED-DNA-SPECIFIC EXONUCLEASE RECJ"/>
    <property type="match status" value="1"/>
</dbReference>
<dbReference type="KEGG" id="ttf:THTE_0331"/>
<dbReference type="InterPro" id="IPR041122">
    <property type="entry name" value="RecJ_OB"/>
</dbReference>
<dbReference type="NCBIfam" id="TIGR00644">
    <property type="entry name" value="recJ"/>
    <property type="match status" value="1"/>
</dbReference>
<proteinExistence type="inferred from homology"/>
<dbReference type="GO" id="GO:0008409">
    <property type="term" value="F:5'-3' exonuclease activity"/>
    <property type="evidence" value="ECO:0007669"/>
    <property type="project" value="InterPro"/>
</dbReference>
<dbReference type="InterPro" id="IPR051673">
    <property type="entry name" value="SSDNA_exonuclease_RecJ"/>
</dbReference>
<feature type="domain" description="DHHA1" evidence="7">
    <location>
        <begin position="358"/>
        <end position="455"/>
    </location>
</feature>
<evidence type="ECO:0000256" key="1">
    <source>
        <dbReference type="ARBA" id="ARBA00005915"/>
    </source>
</evidence>
<feature type="domain" description="RecJ OB" evidence="8">
    <location>
        <begin position="468"/>
        <end position="575"/>
    </location>
</feature>
<dbReference type="InterPro" id="IPR003156">
    <property type="entry name" value="DHHA1_dom"/>
</dbReference>
<dbReference type="EMBL" id="CP018477">
    <property type="protein sequence ID" value="ASV72933.1"/>
    <property type="molecule type" value="Genomic_DNA"/>
</dbReference>
<dbReference type="GO" id="GO:0006281">
    <property type="term" value="P:DNA repair"/>
    <property type="evidence" value="ECO:0007669"/>
    <property type="project" value="InterPro"/>
</dbReference>
<dbReference type="Proteomes" id="UP000215086">
    <property type="component" value="Chromosome"/>
</dbReference>
<feature type="domain" description="DDH" evidence="6">
    <location>
        <begin position="79"/>
        <end position="209"/>
    </location>
</feature>
<comment type="similarity">
    <text evidence="1">Belongs to the RecJ family.</text>
</comment>
<dbReference type="Pfam" id="PF02272">
    <property type="entry name" value="DHHA1"/>
    <property type="match status" value="1"/>
</dbReference>
<dbReference type="OrthoDB" id="9809852at2"/>
<protein>
    <recommendedName>
        <fullName evidence="2">Single-stranded-DNA-specific exonuclease RecJ</fullName>
    </recommendedName>
</protein>
<dbReference type="SUPFAM" id="SSF64182">
    <property type="entry name" value="DHH phosphoesterases"/>
    <property type="match status" value="1"/>
</dbReference>
<keyword evidence="3" id="KW-0540">Nuclease</keyword>
<evidence type="ECO:0000313" key="10">
    <source>
        <dbReference type="Proteomes" id="UP000215086"/>
    </source>
</evidence>
<keyword evidence="10" id="KW-1185">Reference proteome</keyword>
<dbReference type="InterPro" id="IPR001667">
    <property type="entry name" value="DDH_dom"/>
</dbReference>
<organism evidence="9 10">
    <name type="scientific">Thermogutta terrifontis</name>
    <dbReference type="NCBI Taxonomy" id="1331910"/>
    <lineage>
        <taxon>Bacteria</taxon>
        <taxon>Pseudomonadati</taxon>
        <taxon>Planctomycetota</taxon>
        <taxon>Planctomycetia</taxon>
        <taxon>Pirellulales</taxon>
        <taxon>Thermoguttaceae</taxon>
        <taxon>Thermogutta</taxon>
    </lineage>
</organism>
<accession>A0A286RAH1</accession>
<evidence type="ECO:0000259" key="8">
    <source>
        <dbReference type="Pfam" id="PF17768"/>
    </source>
</evidence>
<dbReference type="RefSeq" id="WP_095413709.1">
    <property type="nucleotide sequence ID" value="NZ_CP018477.1"/>
</dbReference>
<dbReference type="Gene3D" id="3.90.1640.30">
    <property type="match status" value="1"/>
</dbReference>
<gene>
    <name evidence="9" type="ORF">THTE_0331</name>
</gene>
<dbReference type="InterPro" id="IPR038763">
    <property type="entry name" value="DHH_sf"/>
</dbReference>
<dbReference type="AlphaFoldDB" id="A0A286RAH1"/>
<dbReference type="Pfam" id="PF17768">
    <property type="entry name" value="RecJ_OB"/>
    <property type="match status" value="1"/>
</dbReference>
<name>A0A286RAH1_9BACT</name>
<evidence type="ECO:0000259" key="7">
    <source>
        <dbReference type="Pfam" id="PF02272"/>
    </source>
</evidence>
<sequence>MKKRWRIQPHDQGAVADLARRVGVPAVIAQLLLCRGIRDPEAAERFLSPTLHRLRPPELLPDCEKAADLLWADIQAGRRIAVYGDYDADGITGTAILWKCLKLLGADVKYYVPSRLEEGYGLNTAALEQLAGRGVKTVVTVDCGVTAREEVAHARRLGMEVIITDHHEPGPDWPEAAAIVHPRAAGGAYPFPWLSGAGVAFKLAWALARRAGNGKRASAPLRDFLVEAVGLGAVGTVADVVPLNDENRIFVHYGCTTSLRQRVPLGLSLLQQVTPAGKNGRTDSEWIAFQLAPRINAVGRLGQAALAVELLITEEPARAEELARYINGLNDQRKSIEQSIYLKALRQIKETCDPENDPAFVLADTDWHQGVIGIVAGRLAEKFHRPVILIALNKTRSRPAVGSGRSVPGLHLQQALAACAHHLERFGGHSQAAGLSIEEDRIAAFRHEFCQYVAEHFDAASNPPEIEIDGQFPLGVFTLDVVEQIERLAPFGEGNPRPVLCCENVTLVESPRAVGKGEQHLIFRVEHCGTVMRAVAFGAGERIAELPVGQPFDLAFRPVITEFQGQRRVELHVVDWRRPEER</sequence>
<keyword evidence="5 9" id="KW-0269">Exonuclease</keyword>
<dbReference type="GO" id="GO:0003676">
    <property type="term" value="F:nucleic acid binding"/>
    <property type="evidence" value="ECO:0007669"/>
    <property type="project" value="InterPro"/>
</dbReference>
<evidence type="ECO:0000313" key="9">
    <source>
        <dbReference type="EMBL" id="ASV72933.1"/>
    </source>
</evidence>
<evidence type="ECO:0000256" key="4">
    <source>
        <dbReference type="ARBA" id="ARBA00022801"/>
    </source>
</evidence>
<keyword evidence="4" id="KW-0378">Hydrolase</keyword>
<dbReference type="GO" id="GO:0006310">
    <property type="term" value="P:DNA recombination"/>
    <property type="evidence" value="ECO:0007669"/>
    <property type="project" value="InterPro"/>
</dbReference>
<evidence type="ECO:0000256" key="3">
    <source>
        <dbReference type="ARBA" id="ARBA00022722"/>
    </source>
</evidence>
<evidence type="ECO:0000256" key="2">
    <source>
        <dbReference type="ARBA" id="ARBA00019841"/>
    </source>
</evidence>
<evidence type="ECO:0000256" key="5">
    <source>
        <dbReference type="ARBA" id="ARBA00022839"/>
    </source>
</evidence>
<dbReference type="InterPro" id="IPR004610">
    <property type="entry name" value="RecJ"/>
</dbReference>
<dbReference type="Pfam" id="PF01368">
    <property type="entry name" value="DHH"/>
    <property type="match status" value="1"/>
</dbReference>
<evidence type="ECO:0000259" key="6">
    <source>
        <dbReference type="Pfam" id="PF01368"/>
    </source>
</evidence>